<organism evidence="3 4">
    <name type="scientific">Parathielavia appendiculata</name>
    <dbReference type="NCBI Taxonomy" id="2587402"/>
    <lineage>
        <taxon>Eukaryota</taxon>
        <taxon>Fungi</taxon>
        <taxon>Dikarya</taxon>
        <taxon>Ascomycota</taxon>
        <taxon>Pezizomycotina</taxon>
        <taxon>Sordariomycetes</taxon>
        <taxon>Sordariomycetidae</taxon>
        <taxon>Sordariales</taxon>
        <taxon>Chaetomiaceae</taxon>
        <taxon>Parathielavia</taxon>
    </lineage>
</organism>
<protein>
    <submittedName>
        <fullName evidence="3">Uncharacterized protein</fullName>
    </submittedName>
</protein>
<feature type="region of interest" description="Disordered" evidence="2">
    <location>
        <begin position="754"/>
        <end position="779"/>
    </location>
</feature>
<sequence length="779" mass="85681">MGDEDRKAVPFKAEAFTPMQQIFTRLRDYFATGQGEVFQLEWPARVLDKGTYDYVGSDGIDAQQVEPQTVVDAEFRLSNDLMTLGNISAGPSGSKLSQVYEQIIFNLVPTTSGSSPNLEKLHIDQDKINDWLLEEVVDWEPPREDLLADIPSDYDEHKPPPPAAAKPVEGGNTSNTVDDAFDSPLRTISRVDLYQKILDVYESQRFRWATFKVKARHKDMTKATPTEIDNHNRLLSTYAPIFDARLEGIWTLLVVRGQYHRVKYFLGLIDVGSASDPLLKAKENVLASVMRSIDDSEDIYPVIFSLSTWARSLSTAFKPEDHLASEPLIREELMEKQKERAVLLERLNNFKAAEQDVEALERKVDEARSSFLQARDAMLENYSDTAINAIEMYFDVQARNPDKGKGSTVAEDIERGDLNGALESALQSASEALARASLAAAMGRGSDAKTAVATMQERIASLTIDIDYIVKILGSSDNPLGVDVHVPDPDATVPEGSPEGTSPATVKVLPKPTSLPARVVPTQPVLPRKEQFASTWQEVVWKLDTATTWKNSMASVFQSHMDWSVDFFGSASGSEDKQESHKSASSTGKKRDQPGIPRDEGGHRQAVVRRVGPAPQRRLLPHPVDAISAMDPDAVVKALNPEPGDYSLVAKKLGPAWNSVLPSYPTAFVVAKDIHLVLRSDKDWDSSQVDDLHRSMSAGGGFLCFSVSKSESSEEHRTAAAVAHRGEYLSIRIPAPQIIGWCLELTPKDASQAAYTQVKDSSLGRGADPAPHPGPPSRA</sequence>
<reference evidence="3" key="1">
    <citation type="journal article" date="2023" name="Mol. Phylogenet. Evol.">
        <title>Genome-scale phylogeny and comparative genomics of the fungal order Sordariales.</title>
        <authorList>
            <person name="Hensen N."/>
            <person name="Bonometti L."/>
            <person name="Westerberg I."/>
            <person name="Brannstrom I.O."/>
            <person name="Guillou S."/>
            <person name="Cros-Aarteil S."/>
            <person name="Calhoun S."/>
            <person name="Haridas S."/>
            <person name="Kuo A."/>
            <person name="Mondo S."/>
            <person name="Pangilinan J."/>
            <person name="Riley R."/>
            <person name="LaButti K."/>
            <person name="Andreopoulos B."/>
            <person name="Lipzen A."/>
            <person name="Chen C."/>
            <person name="Yan M."/>
            <person name="Daum C."/>
            <person name="Ng V."/>
            <person name="Clum A."/>
            <person name="Steindorff A."/>
            <person name="Ohm R.A."/>
            <person name="Martin F."/>
            <person name="Silar P."/>
            <person name="Natvig D.O."/>
            <person name="Lalanne C."/>
            <person name="Gautier V."/>
            <person name="Ament-Velasquez S.L."/>
            <person name="Kruys A."/>
            <person name="Hutchinson M.I."/>
            <person name="Powell A.J."/>
            <person name="Barry K."/>
            <person name="Miller A.N."/>
            <person name="Grigoriev I.V."/>
            <person name="Debuchy R."/>
            <person name="Gladieux P."/>
            <person name="Hiltunen Thoren M."/>
            <person name="Johannesson H."/>
        </authorList>
    </citation>
    <scope>NUCLEOTIDE SEQUENCE</scope>
    <source>
        <strain evidence="3">CBS 731.68</strain>
    </source>
</reference>
<dbReference type="RefSeq" id="XP_062644446.1">
    <property type="nucleotide sequence ID" value="XM_062797353.1"/>
</dbReference>
<feature type="compositionally biased region" description="Pro residues" evidence="2">
    <location>
        <begin position="770"/>
        <end position="779"/>
    </location>
</feature>
<dbReference type="AlphaFoldDB" id="A0AAN6TTX6"/>
<keyword evidence="1" id="KW-0175">Coiled coil</keyword>
<evidence type="ECO:0000256" key="2">
    <source>
        <dbReference type="SAM" id="MobiDB-lite"/>
    </source>
</evidence>
<feature type="coiled-coil region" evidence="1">
    <location>
        <begin position="333"/>
        <end position="377"/>
    </location>
</feature>
<comment type="caution">
    <text evidence="3">The sequence shown here is derived from an EMBL/GenBank/DDBJ whole genome shotgun (WGS) entry which is preliminary data.</text>
</comment>
<feature type="compositionally biased region" description="Basic and acidic residues" evidence="2">
    <location>
        <begin position="589"/>
        <end position="603"/>
    </location>
</feature>
<dbReference type="Proteomes" id="UP001302602">
    <property type="component" value="Unassembled WGS sequence"/>
</dbReference>
<evidence type="ECO:0000256" key="1">
    <source>
        <dbReference type="SAM" id="Coils"/>
    </source>
</evidence>
<reference evidence="3" key="2">
    <citation type="submission" date="2023-05" db="EMBL/GenBank/DDBJ databases">
        <authorList>
            <consortium name="Lawrence Berkeley National Laboratory"/>
            <person name="Steindorff A."/>
            <person name="Hensen N."/>
            <person name="Bonometti L."/>
            <person name="Westerberg I."/>
            <person name="Brannstrom I.O."/>
            <person name="Guillou S."/>
            <person name="Cros-Aarteil S."/>
            <person name="Calhoun S."/>
            <person name="Haridas S."/>
            <person name="Kuo A."/>
            <person name="Mondo S."/>
            <person name="Pangilinan J."/>
            <person name="Riley R."/>
            <person name="Labutti K."/>
            <person name="Andreopoulos B."/>
            <person name="Lipzen A."/>
            <person name="Chen C."/>
            <person name="Yanf M."/>
            <person name="Daum C."/>
            <person name="Ng V."/>
            <person name="Clum A."/>
            <person name="Ohm R."/>
            <person name="Martin F."/>
            <person name="Silar P."/>
            <person name="Natvig D."/>
            <person name="Lalanne C."/>
            <person name="Gautier V."/>
            <person name="Ament-Velasquez S.L."/>
            <person name="Kruys A."/>
            <person name="Hutchinson M.I."/>
            <person name="Powell A.J."/>
            <person name="Barry K."/>
            <person name="Miller A.N."/>
            <person name="Grigoriev I.V."/>
            <person name="Debuchy R."/>
            <person name="Gladieux P."/>
            <person name="Thoren M.H."/>
            <person name="Johannesson H."/>
        </authorList>
    </citation>
    <scope>NUCLEOTIDE SEQUENCE</scope>
    <source>
        <strain evidence="3">CBS 731.68</strain>
    </source>
</reference>
<proteinExistence type="predicted"/>
<evidence type="ECO:0000313" key="4">
    <source>
        <dbReference type="Proteomes" id="UP001302602"/>
    </source>
</evidence>
<feature type="region of interest" description="Disordered" evidence="2">
    <location>
        <begin position="151"/>
        <end position="179"/>
    </location>
</feature>
<dbReference type="GeneID" id="87834122"/>
<gene>
    <name evidence="3" type="ORF">N657DRAFT_701401</name>
</gene>
<accession>A0AAN6TTX6</accession>
<dbReference type="EMBL" id="MU853237">
    <property type="protein sequence ID" value="KAK4120675.1"/>
    <property type="molecule type" value="Genomic_DNA"/>
</dbReference>
<keyword evidence="4" id="KW-1185">Reference proteome</keyword>
<feature type="region of interest" description="Disordered" evidence="2">
    <location>
        <begin position="571"/>
        <end position="618"/>
    </location>
</feature>
<feature type="region of interest" description="Disordered" evidence="2">
    <location>
        <begin position="488"/>
        <end position="507"/>
    </location>
</feature>
<evidence type="ECO:0000313" key="3">
    <source>
        <dbReference type="EMBL" id="KAK4120675.1"/>
    </source>
</evidence>
<name>A0AAN6TTX6_9PEZI</name>